<protein>
    <submittedName>
        <fullName evidence="1">Uncharacterized protein</fullName>
    </submittedName>
</protein>
<name>A0A4V6J1U0_RAOTE</name>
<dbReference type="AlphaFoldDB" id="A0A4V6J1U0"/>
<dbReference type="EMBL" id="CABDVU010000001">
    <property type="protein sequence ID" value="VTN11484.1"/>
    <property type="molecule type" value="Genomic_DNA"/>
</dbReference>
<accession>A0A4V6J1U0</accession>
<evidence type="ECO:0000313" key="1">
    <source>
        <dbReference type="EMBL" id="VTN11484.1"/>
    </source>
</evidence>
<proteinExistence type="predicted"/>
<sequence length="66" mass="7387">MPLPRETLININHALIAINVPASSYFNNKQANRDIPVYIPDIRSLFITARNNCHLLDPEGAESSAR</sequence>
<dbReference type="Proteomes" id="UP000339249">
    <property type="component" value="Unassembled WGS sequence"/>
</dbReference>
<evidence type="ECO:0000313" key="2">
    <source>
        <dbReference type="Proteomes" id="UP000339249"/>
    </source>
</evidence>
<gene>
    <name evidence="1" type="ORF">NCTC9185_03440</name>
</gene>
<reference evidence="1 2" key="1">
    <citation type="submission" date="2019-04" db="EMBL/GenBank/DDBJ databases">
        <authorList>
            <consortium name="Pathogen Informatics"/>
        </authorList>
    </citation>
    <scope>NUCLEOTIDE SEQUENCE [LARGE SCALE GENOMIC DNA]</scope>
    <source>
        <strain evidence="1 2">NCTC9185</strain>
    </source>
</reference>
<organism evidence="1 2">
    <name type="scientific">Raoultella terrigena</name>
    <name type="common">Klebsiella terrigena</name>
    <dbReference type="NCBI Taxonomy" id="577"/>
    <lineage>
        <taxon>Bacteria</taxon>
        <taxon>Pseudomonadati</taxon>
        <taxon>Pseudomonadota</taxon>
        <taxon>Gammaproteobacteria</taxon>
        <taxon>Enterobacterales</taxon>
        <taxon>Enterobacteriaceae</taxon>
        <taxon>Klebsiella/Raoultella group</taxon>
        <taxon>Raoultella</taxon>
    </lineage>
</organism>